<reference evidence="2 3" key="1">
    <citation type="journal article" date="2014" name="Int. J. Syst. Evol. Microbiol.">
        <title>Complete genome sequence of Corynebacterium casei LMG S-19264T (=DSM 44701T), isolated from a smear-ripened cheese.</title>
        <authorList>
            <consortium name="US DOE Joint Genome Institute (JGI-PGF)"/>
            <person name="Walter F."/>
            <person name="Albersmeier A."/>
            <person name="Kalinowski J."/>
            <person name="Ruckert C."/>
        </authorList>
    </citation>
    <scope>NUCLEOTIDE SEQUENCE [LARGE SCALE GENOMIC DNA]</scope>
    <source>
        <strain evidence="2 3">CGMCC 1.15286</strain>
    </source>
</reference>
<keyword evidence="3" id="KW-1185">Reference proteome</keyword>
<dbReference type="Proteomes" id="UP000600247">
    <property type="component" value="Unassembled WGS sequence"/>
</dbReference>
<accession>A0A917HDD5</accession>
<keyword evidence="1" id="KW-1133">Transmembrane helix</keyword>
<proteinExistence type="predicted"/>
<name>A0A917HDD5_9BACL</name>
<dbReference type="EMBL" id="BMHY01000007">
    <property type="protein sequence ID" value="GGG76149.1"/>
    <property type="molecule type" value="Genomic_DNA"/>
</dbReference>
<organism evidence="2 3">
    <name type="scientific">Paenibacillus radicis</name>
    <name type="common">ex Gao et al. 2016</name>
    <dbReference type="NCBI Taxonomy" id="1737354"/>
    <lineage>
        <taxon>Bacteria</taxon>
        <taxon>Bacillati</taxon>
        <taxon>Bacillota</taxon>
        <taxon>Bacilli</taxon>
        <taxon>Bacillales</taxon>
        <taxon>Paenibacillaceae</taxon>
        <taxon>Paenibacillus</taxon>
    </lineage>
</organism>
<keyword evidence="1" id="KW-0812">Transmembrane</keyword>
<dbReference type="RefSeq" id="WP_188890568.1">
    <property type="nucleotide sequence ID" value="NZ_BMHY01000007.1"/>
</dbReference>
<evidence type="ECO:0000313" key="3">
    <source>
        <dbReference type="Proteomes" id="UP000600247"/>
    </source>
</evidence>
<evidence type="ECO:0000256" key="1">
    <source>
        <dbReference type="SAM" id="Phobius"/>
    </source>
</evidence>
<gene>
    <name evidence="2" type="ORF">GCM10010918_35760</name>
</gene>
<evidence type="ECO:0000313" key="2">
    <source>
        <dbReference type="EMBL" id="GGG76149.1"/>
    </source>
</evidence>
<protein>
    <submittedName>
        <fullName evidence="2">Uncharacterized protein</fullName>
    </submittedName>
</protein>
<sequence>MEQIYPLQEEVIANFCGLPVCVIMQDGTRHVGVLSHCRNGRLTLNGQQEEVEAAAELNKAKPSKLKKGKGKNSKAAAPKVETVQAQAYPYDPYAYNPFFPIGGAIALDLALVAFLFLLL</sequence>
<comment type="caution">
    <text evidence="2">The sequence shown here is derived from an EMBL/GenBank/DDBJ whole genome shotgun (WGS) entry which is preliminary data.</text>
</comment>
<keyword evidence="1" id="KW-0472">Membrane</keyword>
<dbReference type="AlphaFoldDB" id="A0A917HDD5"/>
<feature type="transmembrane region" description="Helical" evidence="1">
    <location>
        <begin position="98"/>
        <end position="118"/>
    </location>
</feature>